<sequence length="267" mass="30455">MAMQARRHLGSSSTPRSSDMAKADFSLAACAPDYTSTFILLIGNSQKRLTIHEHVLCAQSSFFREKWQHSPRLGNTLSLSFPDIDYEAMQVLVDWCYRKETALKNPSVDPKKDGDNPNNIRRNQLAQVHLLATMFGMPRLEDDLTDQFRKHSKGRNMDPVTVRTVVDGQLPLCGLLRFIIHDLGYYTSENPQKYMNRRNQWSKAITDLVDGHPVFAQAIFKAHMEFLADETKEHPITQPICFYHNHADDDESCPANVATNDEDTNDE</sequence>
<feature type="domain" description="BTB" evidence="1">
    <location>
        <begin position="36"/>
        <end position="105"/>
    </location>
</feature>
<dbReference type="SMART" id="SM00225">
    <property type="entry name" value="BTB"/>
    <property type="match status" value="1"/>
</dbReference>
<dbReference type="InterPro" id="IPR000210">
    <property type="entry name" value="BTB/POZ_dom"/>
</dbReference>
<dbReference type="Pfam" id="PF00651">
    <property type="entry name" value="BTB"/>
    <property type="match status" value="1"/>
</dbReference>
<dbReference type="GeneID" id="90002729"/>
<dbReference type="Proteomes" id="UP001334248">
    <property type="component" value="Unassembled WGS sequence"/>
</dbReference>
<dbReference type="InterPro" id="IPR011333">
    <property type="entry name" value="SKP1/BTB/POZ_sf"/>
</dbReference>
<dbReference type="RefSeq" id="XP_064726400.1">
    <property type="nucleotide sequence ID" value="XM_064877675.1"/>
</dbReference>
<dbReference type="CDD" id="cd18186">
    <property type="entry name" value="BTB_POZ_ZBTB_KLHL-like"/>
    <property type="match status" value="1"/>
</dbReference>
<reference evidence="2 3" key="1">
    <citation type="journal article" date="2023" name="Res Sq">
        <title>Genomic and morphological characterization of Knufia obscura isolated from the Mars 2020 spacecraft assembly facility.</title>
        <authorList>
            <person name="Chander A.M."/>
            <person name="Teixeira M.M."/>
            <person name="Singh N.K."/>
            <person name="Williams M.P."/>
            <person name="Parker C.W."/>
            <person name="Leo P."/>
            <person name="Stajich J.E."/>
            <person name="Torok T."/>
            <person name="Tighe S."/>
            <person name="Mason C.E."/>
            <person name="Venkateswaran K."/>
        </authorList>
    </citation>
    <scope>NUCLEOTIDE SEQUENCE [LARGE SCALE GENOMIC DNA]</scope>
    <source>
        <strain evidence="2 3">CCFEE 5817</strain>
    </source>
</reference>
<evidence type="ECO:0000313" key="2">
    <source>
        <dbReference type="EMBL" id="KAK5938310.1"/>
    </source>
</evidence>
<evidence type="ECO:0000313" key="3">
    <source>
        <dbReference type="Proteomes" id="UP001334248"/>
    </source>
</evidence>
<keyword evidence="3" id="KW-1185">Reference proteome</keyword>
<organism evidence="2 3">
    <name type="scientific">Knufia obscura</name>
    <dbReference type="NCBI Taxonomy" id="1635080"/>
    <lineage>
        <taxon>Eukaryota</taxon>
        <taxon>Fungi</taxon>
        <taxon>Dikarya</taxon>
        <taxon>Ascomycota</taxon>
        <taxon>Pezizomycotina</taxon>
        <taxon>Eurotiomycetes</taxon>
        <taxon>Chaetothyriomycetidae</taxon>
        <taxon>Chaetothyriales</taxon>
        <taxon>Trichomeriaceae</taxon>
        <taxon>Knufia</taxon>
    </lineage>
</organism>
<dbReference type="Gene3D" id="3.30.710.10">
    <property type="entry name" value="Potassium Channel Kv1.1, Chain A"/>
    <property type="match status" value="1"/>
</dbReference>
<comment type="caution">
    <text evidence="2">The sequence shown here is derived from an EMBL/GenBank/DDBJ whole genome shotgun (WGS) entry which is preliminary data.</text>
</comment>
<protein>
    <recommendedName>
        <fullName evidence="1">BTB domain-containing protein</fullName>
    </recommendedName>
</protein>
<proteinExistence type="predicted"/>
<gene>
    <name evidence="2" type="ORF">PMZ80_009280</name>
</gene>
<dbReference type="PROSITE" id="PS50097">
    <property type="entry name" value="BTB"/>
    <property type="match status" value="1"/>
</dbReference>
<dbReference type="SUPFAM" id="SSF54695">
    <property type="entry name" value="POZ domain"/>
    <property type="match status" value="1"/>
</dbReference>
<evidence type="ECO:0000259" key="1">
    <source>
        <dbReference type="PROSITE" id="PS50097"/>
    </source>
</evidence>
<dbReference type="EMBL" id="JAVHJV010000013">
    <property type="protein sequence ID" value="KAK5938310.1"/>
    <property type="molecule type" value="Genomic_DNA"/>
</dbReference>
<name>A0ABR0RCE2_9EURO</name>
<accession>A0ABR0RCE2</accession>